<keyword evidence="4 7" id="KW-0479">Metal-binding</keyword>
<gene>
    <name evidence="7 9" type="primary">gloB</name>
    <name evidence="9" type="ORF">QTP81_07080</name>
</gene>
<dbReference type="InterPro" id="IPR001279">
    <property type="entry name" value="Metallo-B-lactamas"/>
</dbReference>
<dbReference type="HAMAP" id="MF_01374">
    <property type="entry name" value="Glyoxalase_2"/>
    <property type="match status" value="1"/>
</dbReference>
<evidence type="ECO:0000256" key="1">
    <source>
        <dbReference type="ARBA" id="ARBA00001623"/>
    </source>
</evidence>
<dbReference type="PANTHER" id="PTHR43705:SF1">
    <property type="entry name" value="HYDROXYACYLGLUTATHIONE HYDROLASE GLOB"/>
    <property type="match status" value="1"/>
</dbReference>
<feature type="binding site" evidence="7">
    <location>
        <position position="66"/>
    </location>
    <ligand>
        <name>Zn(2+)</name>
        <dbReference type="ChEBI" id="CHEBI:29105"/>
        <label>2</label>
    </ligand>
</feature>
<proteinExistence type="inferred from homology"/>
<evidence type="ECO:0000313" key="10">
    <source>
        <dbReference type="Proteomes" id="UP001234343"/>
    </source>
</evidence>
<organism evidence="9 10">
    <name type="scientific">Alteromonas arenosi</name>
    <dbReference type="NCBI Taxonomy" id="3055817"/>
    <lineage>
        <taxon>Bacteria</taxon>
        <taxon>Pseudomonadati</taxon>
        <taxon>Pseudomonadota</taxon>
        <taxon>Gammaproteobacteria</taxon>
        <taxon>Alteromonadales</taxon>
        <taxon>Alteromonadaceae</taxon>
        <taxon>Alteromonas/Salinimonas group</taxon>
        <taxon>Alteromonas</taxon>
    </lineage>
</organism>
<evidence type="ECO:0000256" key="6">
    <source>
        <dbReference type="ARBA" id="ARBA00022833"/>
    </source>
</evidence>
<dbReference type="Gene3D" id="3.60.15.10">
    <property type="entry name" value="Ribonuclease Z/Hydroxyacylglutathione hydrolase-like"/>
    <property type="match status" value="1"/>
</dbReference>
<dbReference type="SUPFAM" id="SSF56281">
    <property type="entry name" value="Metallo-hydrolase/oxidoreductase"/>
    <property type="match status" value="1"/>
</dbReference>
<evidence type="ECO:0000256" key="2">
    <source>
        <dbReference type="ARBA" id="ARBA00004963"/>
    </source>
</evidence>
<evidence type="ECO:0000256" key="7">
    <source>
        <dbReference type="HAMAP-Rule" id="MF_01374"/>
    </source>
</evidence>
<sequence>MSQLKLPDNVELTPVPAFTDNYIWTFFNASSCVVVDPGDAQPILDFCSQRNLILSAIIITHHHADHTGGIAKLCEEFPDIPVFGPNNSQIRGLTEHLGEGDSITIPALDLTFNVIEVPGHTLDHIAYIGHGGILCGDTLFSCGCGRLFEGTPAQMQQSLAKIMALPSNTQVWCTHEYTLANIDFALNVEPNNGDLQDYAQWARRQRANDLPTLPSSIGIQQRVNPFVRASSIEVKQTAEKNANQTLDDELAVFTAVRRWKDNY</sequence>
<comment type="subunit">
    <text evidence="7">Monomer.</text>
</comment>
<evidence type="ECO:0000256" key="4">
    <source>
        <dbReference type="ARBA" id="ARBA00022723"/>
    </source>
</evidence>
<keyword evidence="6 7" id="KW-0862">Zinc</keyword>
<dbReference type="EC" id="3.1.2.6" evidence="7"/>
<keyword evidence="10" id="KW-1185">Reference proteome</keyword>
<comment type="pathway">
    <text evidence="2 7">Secondary metabolite metabolism; methylglyoxal degradation; (R)-lactate from methylglyoxal: step 2/2.</text>
</comment>
<feature type="binding site" evidence="7">
    <location>
        <position position="65"/>
    </location>
    <ligand>
        <name>Zn(2+)</name>
        <dbReference type="ChEBI" id="CHEBI:29105"/>
        <label>2</label>
    </ligand>
</feature>
<comment type="similarity">
    <text evidence="3 7">Belongs to the metallo-beta-lactamase superfamily. Glyoxalase II family.</text>
</comment>
<feature type="binding site" evidence="7">
    <location>
        <position position="120"/>
    </location>
    <ligand>
        <name>Zn(2+)</name>
        <dbReference type="ChEBI" id="CHEBI:29105"/>
        <label>1</label>
    </ligand>
</feature>
<dbReference type="CDD" id="cd07723">
    <property type="entry name" value="hydroxyacylglutathione_hydrolase_MBL-fold"/>
    <property type="match status" value="1"/>
</dbReference>
<protein>
    <recommendedName>
        <fullName evidence="7">Hydroxyacylglutathione hydrolase</fullName>
        <ecNumber evidence="7">3.1.2.6</ecNumber>
    </recommendedName>
    <alternativeName>
        <fullName evidence="7">Glyoxalase II</fullName>
        <shortName evidence="7">Glx II</shortName>
    </alternativeName>
</protein>
<feature type="binding site" evidence="7">
    <location>
        <position position="137"/>
    </location>
    <ligand>
        <name>Zn(2+)</name>
        <dbReference type="ChEBI" id="CHEBI:29105"/>
        <label>1</label>
    </ligand>
</feature>
<dbReference type="PANTHER" id="PTHR43705">
    <property type="entry name" value="HYDROXYACYLGLUTATHIONE HYDROLASE"/>
    <property type="match status" value="1"/>
</dbReference>
<dbReference type="InterPro" id="IPR036866">
    <property type="entry name" value="RibonucZ/Hydroxyglut_hydro"/>
</dbReference>
<feature type="domain" description="Metallo-beta-lactamase" evidence="8">
    <location>
        <begin position="20"/>
        <end position="175"/>
    </location>
</feature>
<evidence type="ECO:0000256" key="3">
    <source>
        <dbReference type="ARBA" id="ARBA00006759"/>
    </source>
</evidence>
<comment type="catalytic activity">
    <reaction evidence="1 7">
        <text>an S-(2-hydroxyacyl)glutathione + H2O = a 2-hydroxy carboxylate + glutathione + H(+)</text>
        <dbReference type="Rhea" id="RHEA:21864"/>
        <dbReference type="ChEBI" id="CHEBI:15377"/>
        <dbReference type="ChEBI" id="CHEBI:15378"/>
        <dbReference type="ChEBI" id="CHEBI:57925"/>
        <dbReference type="ChEBI" id="CHEBI:58896"/>
        <dbReference type="ChEBI" id="CHEBI:71261"/>
        <dbReference type="EC" id="3.1.2.6"/>
    </reaction>
</comment>
<feature type="binding site" evidence="7">
    <location>
        <position position="175"/>
    </location>
    <ligand>
        <name>Zn(2+)</name>
        <dbReference type="ChEBI" id="CHEBI:29105"/>
        <label>2</label>
    </ligand>
</feature>
<dbReference type="EMBL" id="JAUCBP010000007">
    <property type="protein sequence ID" value="MDM7860355.1"/>
    <property type="molecule type" value="Genomic_DNA"/>
</dbReference>
<dbReference type="GO" id="GO:0004416">
    <property type="term" value="F:hydroxyacylglutathione hydrolase activity"/>
    <property type="evidence" value="ECO:0007669"/>
    <property type="project" value="UniProtKB-EC"/>
</dbReference>
<dbReference type="SMART" id="SM00849">
    <property type="entry name" value="Lactamase_B"/>
    <property type="match status" value="1"/>
</dbReference>
<feature type="binding site" evidence="7">
    <location>
        <position position="137"/>
    </location>
    <ligand>
        <name>Zn(2+)</name>
        <dbReference type="ChEBI" id="CHEBI:29105"/>
        <label>2</label>
    </ligand>
</feature>
<keyword evidence="5 7" id="KW-0378">Hydrolase</keyword>
<dbReference type="InterPro" id="IPR032282">
    <property type="entry name" value="HAGH_C"/>
</dbReference>
<dbReference type="Pfam" id="PF00753">
    <property type="entry name" value="Lactamase_B"/>
    <property type="match status" value="1"/>
</dbReference>
<comment type="caution">
    <text evidence="9">The sequence shown here is derived from an EMBL/GenBank/DDBJ whole genome shotgun (WGS) entry which is preliminary data.</text>
</comment>
<comment type="cofactor">
    <cofactor evidence="7">
        <name>Zn(2+)</name>
        <dbReference type="ChEBI" id="CHEBI:29105"/>
    </cofactor>
    <text evidence="7">Binds 2 Zn(2+) ions per subunit.</text>
</comment>
<dbReference type="Pfam" id="PF16123">
    <property type="entry name" value="HAGH_C"/>
    <property type="match status" value="1"/>
</dbReference>
<name>A0ABT7SW27_9ALTE</name>
<feature type="binding site" evidence="7">
    <location>
        <position position="61"/>
    </location>
    <ligand>
        <name>Zn(2+)</name>
        <dbReference type="ChEBI" id="CHEBI:29105"/>
        <label>1</label>
    </ligand>
</feature>
<dbReference type="PIRSF" id="PIRSF005457">
    <property type="entry name" value="Glx"/>
    <property type="match status" value="1"/>
</dbReference>
<dbReference type="Proteomes" id="UP001234343">
    <property type="component" value="Unassembled WGS sequence"/>
</dbReference>
<evidence type="ECO:0000259" key="8">
    <source>
        <dbReference type="SMART" id="SM00849"/>
    </source>
</evidence>
<reference evidence="9 10" key="1">
    <citation type="submission" date="2023-06" db="EMBL/GenBank/DDBJ databases">
        <title>Alteromonas sp. ASW11-36 isolated from intertidal sand.</title>
        <authorList>
            <person name="Li Y."/>
        </authorList>
    </citation>
    <scope>NUCLEOTIDE SEQUENCE [LARGE SCALE GENOMIC DNA]</scope>
    <source>
        <strain evidence="9 10">ASW11-36</strain>
    </source>
</reference>
<feature type="binding site" evidence="7">
    <location>
        <position position="63"/>
    </location>
    <ligand>
        <name>Zn(2+)</name>
        <dbReference type="ChEBI" id="CHEBI:29105"/>
        <label>1</label>
    </ligand>
</feature>
<dbReference type="RefSeq" id="WP_289364659.1">
    <property type="nucleotide sequence ID" value="NZ_JAUCBP010000007.1"/>
</dbReference>
<evidence type="ECO:0000256" key="5">
    <source>
        <dbReference type="ARBA" id="ARBA00022801"/>
    </source>
</evidence>
<dbReference type="NCBIfam" id="TIGR03413">
    <property type="entry name" value="GSH_gloB"/>
    <property type="match status" value="1"/>
</dbReference>
<comment type="function">
    <text evidence="7">Thiolesterase that catalyzes the hydrolysis of S-D-lactoyl-glutathione to form glutathione and D-lactic acid.</text>
</comment>
<dbReference type="InterPro" id="IPR035680">
    <property type="entry name" value="Clx_II_MBL"/>
</dbReference>
<dbReference type="InterPro" id="IPR050110">
    <property type="entry name" value="Glyoxalase_II_hydrolase"/>
</dbReference>
<evidence type="ECO:0000313" key="9">
    <source>
        <dbReference type="EMBL" id="MDM7860355.1"/>
    </source>
</evidence>
<dbReference type="InterPro" id="IPR017782">
    <property type="entry name" value="Hydroxyacylglutathione_Hdrlase"/>
</dbReference>
<accession>A0ABT7SW27</accession>